<accession>A0A813GUY8</accession>
<dbReference type="AlphaFoldDB" id="A0A813GUY8"/>
<dbReference type="PANTHER" id="PTHR24161">
    <property type="entry name" value="ANK_REP_REGION DOMAIN-CONTAINING PROTEIN-RELATED"/>
    <property type="match status" value="1"/>
</dbReference>
<dbReference type="Proteomes" id="UP000654075">
    <property type="component" value="Unassembled WGS sequence"/>
</dbReference>
<evidence type="ECO:0000256" key="4">
    <source>
        <dbReference type="SAM" id="Phobius"/>
    </source>
</evidence>
<dbReference type="InterPro" id="IPR036770">
    <property type="entry name" value="Ankyrin_rpt-contain_sf"/>
</dbReference>
<keyword evidence="4" id="KW-0472">Membrane</keyword>
<keyword evidence="1" id="KW-0677">Repeat</keyword>
<dbReference type="Pfam" id="PF12796">
    <property type="entry name" value="Ank_2"/>
    <property type="match status" value="1"/>
</dbReference>
<feature type="transmembrane region" description="Helical" evidence="4">
    <location>
        <begin position="465"/>
        <end position="485"/>
    </location>
</feature>
<feature type="transmembrane region" description="Helical" evidence="4">
    <location>
        <begin position="429"/>
        <end position="453"/>
    </location>
</feature>
<feature type="transmembrane region" description="Helical" evidence="4">
    <location>
        <begin position="520"/>
        <end position="541"/>
    </location>
</feature>
<dbReference type="PROSITE" id="PS50088">
    <property type="entry name" value="ANK_REPEAT"/>
    <property type="match status" value="2"/>
</dbReference>
<dbReference type="InterPro" id="IPR002110">
    <property type="entry name" value="Ankyrin_rpt"/>
</dbReference>
<name>A0A813GUY8_POLGL</name>
<keyword evidence="6" id="KW-1185">Reference proteome</keyword>
<gene>
    <name evidence="5" type="ORF">PGLA1383_LOCUS45223</name>
</gene>
<comment type="caution">
    <text evidence="5">The sequence shown here is derived from an EMBL/GenBank/DDBJ whole genome shotgun (WGS) entry which is preliminary data.</text>
</comment>
<dbReference type="OrthoDB" id="10040922at2759"/>
<evidence type="ECO:0000256" key="2">
    <source>
        <dbReference type="ARBA" id="ARBA00023043"/>
    </source>
</evidence>
<evidence type="ECO:0000313" key="6">
    <source>
        <dbReference type="Proteomes" id="UP000654075"/>
    </source>
</evidence>
<reference evidence="5" key="1">
    <citation type="submission" date="2021-02" db="EMBL/GenBank/DDBJ databases">
        <authorList>
            <person name="Dougan E. K."/>
            <person name="Rhodes N."/>
            <person name="Thang M."/>
            <person name="Chan C."/>
        </authorList>
    </citation>
    <scope>NUCLEOTIDE SEQUENCE</scope>
</reference>
<keyword evidence="4" id="KW-0812">Transmembrane</keyword>
<evidence type="ECO:0000256" key="1">
    <source>
        <dbReference type="ARBA" id="ARBA00022737"/>
    </source>
</evidence>
<evidence type="ECO:0000256" key="3">
    <source>
        <dbReference type="PROSITE-ProRule" id="PRU00023"/>
    </source>
</evidence>
<evidence type="ECO:0000313" key="5">
    <source>
        <dbReference type="EMBL" id="CAE8628619.1"/>
    </source>
</evidence>
<feature type="repeat" description="ANK" evidence="3">
    <location>
        <begin position="74"/>
        <end position="102"/>
    </location>
</feature>
<keyword evidence="2 3" id="KW-0040">ANK repeat</keyword>
<dbReference type="PANTHER" id="PTHR24161:SF85">
    <property type="entry name" value="PALMITOYLTRANSFERASE HIP14"/>
    <property type="match status" value="1"/>
</dbReference>
<protein>
    <recommendedName>
        <fullName evidence="7">Ion transport domain-containing protein</fullName>
    </recommendedName>
</protein>
<dbReference type="PROSITE" id="PS50297">
    <property type="entry name" value="ANK_REP_REGION"/>
    <property type="match status" value="2"/>
</dbReference>
<keyword evidence="4" id="KW-1133">Transmembrane helix</keyword>
<organism evidence="5 6">
    <name type="scientific">Polarella glacialis</name>
    <name type="common">Dinoflagellate</name>
    <dbReference type="NCBI Taxonomy" id="89957"/>
    <lineage>
        <taxon>Eukaryota</taxon>
        <taxon>Sar</taxon>
        <taxon>Alveolata</taxon>
        <taxon>Dinophyceae</taxon>
        <taxon>Suessiales</taxon>
        <taxon>Suessiaceae</taxon>
        <taxon>Polarella</taxon>
    </lineage>
</organism>
<dbReference type="Gene3D" id="1.25.40.20">
    <property type="entry name" value="Ankyrin repeat-containing domain"/>
    <property type="match status" value="1"/>
</dbReference>
<evidence type="ECO:0008006" key="7">
    <source>
        <dbReference type="Google" id="ProtNLM"/>
    </source>
</evidence>
<dbReference type="EMBL" id="CAJNNV010029442">
    <property type="protein sequence ID" value="CAE8628619.1"/>
    <property type="molecule type" value="Genomic_DNA"/>
</dbReference>
<proteinExistence type="predicted"/>
<sequence>MAAPSANSGYVELKEEDVGEAAARTEGVSQSVGSRTFVWNGWDCTGTDLHIAALEGDASAAQLALDSQPGTVKAIHLAASRGHVTVVKLLMAEGADVSTCMNGKLVSHDVLHAAMFQEEGGGSETMIQYLLEGTPKVRYLHKNTDGNTPLHVAYMQGNVPGIDLMRRHLVEVGLIDKYLNNNDGRQPLEIGIRAGRMTQVQLSQGAEPSTLSLSTFIHSYPQCIPFFLDRLEGSAFEVVRNLESGDQDWNFGRRGLGAFFNPQNNRITLYQKANKDVDIRVCHVPDLLTAKCFSALCAGADDDRNMPIFESDVIQSLVLHVFMNHSAKVEFVEFLLSFWALGCLLYQVCAFQGGSEHELETGTTAVAGYGPAVQFVAARGVVDLIMEMFEQLGLKSIGRWSDYYGFHNLADVLFAFAPMYLFINPHCRLVLAMTIFLCWARLLGIATCIEFVGQELQPFRNLVQGLLPALLVTGLASGSFTHVLYTLRGGPFKQLFHESFTLLVTASLPKKSEADMLEIVFLYGAVLFFTTFVLNIFFEVIGEQYEKEKGRCELTFRRLRAKSCLRFLLRVRVMPCLSCPLPCLLMFGSCATTLGIQAYSFNRDGLHGYKCLEGAAYVACQGLLIFASFHTPDAEVLAFIRGETKEARYLWVCKERSKQAEQKGRDRTE</sequence>
<feature type="repeat" description="ANK" evidence="3">
    <location>
        <begin position="145"/>
        <end position="177"/>
    </location>
</feature>
<dbReference type="SUPFAM" id="SSF48403">
    <property type="entry name" value="Ankyrin repeat"/>
    <property type="match status" value="1"/>
</dbReference>
<dbReference type="SMART" id="SM00248">
    <property type="entry name" value="ANK"/>
    <property type="match status" value="3"/>
</dbReference>